<name>A0A498D5V4_9BACI</name>
<evidence type="ECO:0000313" key="7">
    <source>
        <dbReference type="Proteomes" id="UP000270219"/>
    </source>
</evidence>
<keyword evidence="7" id="KW-1185">Reference proteome</keyword>
<accession>A0A498D5V4</accession>
<proteinExistence type="predicted"/>
<protein>
    <recommendedName>
        <fullName evidence="2">asparagine synthase (glutamine-hydrolyzing)</fullName>
        <ecNumber evidence="2">6.3.5.4</ecNumber>
    </recommendedName>
</protein>
<dbReference type="PANTHER" id="PTHR43284:SF1">
    <property type="entry name" value="ASPARAGINE SYNTHETASE"/>
    <property type="match status" value="1"/>
</dbReference>
<comment type="caution">
    <text evidence="6">The sequence shown here is derived from an EMBL/GenBank/DDBJ whole genome shotgun (WGS) entry which is preliminary data.</text>
</comment>
<reference evidence="6 7" key="1">
    <citation type="submission" date="2018-10" db="EMBL/GenBank/DDBJ databases">
        <title>Oceanobacillus sp. YLB-02 draft genome.</title>
        <authorList>
            <person name="Yu L."/>
        </authorList>
    </citation>
    <scope>NUCLEOTIDE SEQUENCE [LARGE SCALE GENOMIC DNA]</scope>
    <source>
        <strain evidence="6 7">YLB-02</strain>
    </source>
</reference>
<evidence type="ECO:0000256" key="3">
    <source>
        <dbReference type="ARBA" id="ARBA00022888"/>
    </source>
</evidence>
<dbReference type="AlphaFoldDB" id="A0A498D5V4"/>
<keyword evidence="3" id="KW-0028">Amino-acid biosynthesis</keyword>
<dbReference type="GO" id="GO:0006529">
    <property type="term" value="P:asparagine biosynthetic process"/>
    <property type="evidence" value="ECO:0007669"/>
    <property type="project" value="UniProtKB-KW"/>
</dbReference>
<feature type="domain" description="Glutamine amidotransferase type-2" evidence="5">
    <location>
        <begin position="70"/>
        <end position="171"/>
    </location>
</feature>
<keyword evidence="3" id="KW-0061">Asparagine biosynthesis</keyword>
<dbReference type="GO" id="GO:0004066">
    <property type="term" value="F:asparagine synthase (glutamine-hydrolyzing) activity"/>
    <property type="evidence" value="ECO:0007669"/>
    <property type="project" value="UniProtKB-EC"/>
</dbReference>
<evidence type="ECO:0000256" key="1">
    <source>
        <dbReference type="ARBA" id="ARBA00005187"/>
    </source>
</evidence>
<comment type="pathway">
    <text evidence="1">Amino-acid biosynthesis; L-asparagine biosynthesis; L-asparagine from L-aspartate (L-Gln route): step 1/1.</text>
</comment>
<gene>
    <name evidence="6" type="ORF">D8M04_14605</name>
</gene>
<dbReference type="Gene3D" id="3.60.20.10">
    <property type="entry name" value="Glutamine Phosphoribosylpyrophosphate, subunit 1, domain 1"/>
    <property type="match status" value="1"/>
</dbReference>
<dbReference type="Proteomes" id="UP000270219">
    <property type="component" value="Unassembled WGS sequence"/>
</dbReference>
<dbReference type="Pfam" id="PF13537">
    <property type="entry name" value="GATase_7"/>
    <property type="match status" value="1"/>
</dbReference>
<dbReference type="EMBL" id="RCHR01000005">
    <property type="protein sequence ID" value="RLL42780.1"/>
    <property type="molecule type" value="Genomic_DNA"/>
</dbReference>
<evidence type="ECO:0000256" key="2">
    <source>
        <dbReference type="ARBA" id="ARBA00012737"/>
    </source>
</evidence>
<dbReference type="EC" id="6.3.5.4" evidence="2"/>
<dbReference type="PANTHER" id="PTHR43284">
    <property type="entry name" value="ASPARAGINE SYNTHETASE (GLUTAMINE-HYDROLYZING)"/>
    <property type="match status" value="1"/>
</dbReference>
<evidence type="ECO:0000313" key="6">
    <source>
        <dbReference type="EMBL" id="RLL42780.1"/>
    </source>
</evidence>
<dbReference type="InterPro" id="IPR029055">
    <property type="entry name" value="Ntn_hydrolases_N"/>
</dbReference>
<dbReference type="InterPro" id="IPR017932">
    <property type="entry name" value="GATase_2_dom"/>
</dbReference>
<dbReference type="InterPro" id="IPR051786">
    <property type="entry name" value="ASN_synthetase/amidase"/>
</dbReference>
<organism evidence="6 7">
    <name type="scientific">Oceanobacillus piezotolerans</name>
    <dbReference type="NCBI Taxonomy" id="2448030"/>
    <lineage>
        <taxon>Bacteria</taxon>
        <taxon>Bacillati</taxon>
        <taxon>Bacillota</taxon>
        <taxon>Bacilli</taxon>
        <taxon>Bacillales</taxon>
        <taxon>Bacillaceae</taxon>
        <taxon>Oceanobacillus</taxon>
    </lineage>
</organism>
<sequence>MFFNDYSKYRRSGAMTFIAGIYHFNQDPVPGNTAFEMMKKTSNNLVNAMLWQEGPVFLGWSDNSTESVLHDSDGYKLVIAADSSIDNLDELSIKLDFDRSEEPSGNLLLLQAYQKWKKDMVIRLAGEYAFMIWDEREQSLFGARDVSGNRMLYYHANPNQFAFCTKMEALLTLPFIEKQLDTRWFEAHMNEDMEVADESLTPYVSINQLPPGFCMLVNNQIEIINSFSRTVRNKRIDSYI</sequence>
<evidence type="ECO:0000256" key="4">
    <source>
        <dbReference type="ARBA" id="ARBA00048741"/>
    </source>
</evidence>
<dbReference type="GO" id="GO:0005829">
    <property type="term" value="C:cytosol"/>
    <property type="evidence" value="ECO:0007669"/>
    <property type="project" value="TreeGrafter"/>
</dbReference>
<dbReference type="SUPFAM" id="SSF56235">
    <property type="entry name" value="N-terminal nucleophile aminohydrolases (Ntn hydrolases)"/>
    <property type="match status" value="1"/>
</dbReference>
<comment type="catalytic activity">
    <reaction evidence="4">
        <text>L-aspartate + L-glutamine + ATP + H2O = L-asparagine + L-glutamate + AMP + diphosphate + H(+)</text>
        <dbReference type="Rhea" id="RHEA:12228"/>
        <dbReference type="ChEBI" id="CHEBI:15377"/>
        <dbReference type="ChEBI" id="CHEBI:15378"/>
        <dbReference type="ChEBI" id="CHEBI:29985"/>
        <dbReference type="ChEBI" id="CHEBI:29991"/>
        <dbReference type="ChEBI" id="CHEBI:30616"/>
        <dbReference type="ChEBI" id="CHEBI:33019"/>
        <dbReference type="ChEBI" id="CHEBI:58048"/>
        <dbReference type="ChEBI" id="CHEBI:58359"/>
        <dbReference type="ChEBI" id="CHEBI:456215"/>
        <dbReference type="EC" id="6.3.5.4"/>
    </reaction>
</comment>
<evidence type="ECO:0000259" key="5">
    <source>
        <dbReference type="Pfam" id="PF13537"/>
    </source>
</evidence>